<sequence>MVLLLACSADAFGEPPTASGMRFRCESDRTEQHYCEVDTDEGITLVKQLSKTPCMQGRNWDYDRHGVWVSHRCRAEFITGKSVPVEDKVDGTLVRCESRANRVEHCLAETRNGVRLTRLLSDSDCVENLDWGYDETGIWTARGCRAEFRVGKTDATASPIETRSTKLLCESDDRQRKRCEVTVEKGVDLLRQLSRTRCVKGTNWGWDSAGIWVDKGCRAEFGVY</sequence>
<accession>A0ABU1RQ46</accession>
<gene>
    <name evidence="1" type="ORF">J2W94_001152</name>
</gene>
<evidence type="ECO:0000313" key="1">
    <source>
        <dbReference type="EMBL" id="MDR6840888.1"/>
    </source>
</evidence>
<proteinExistence type="predicted"/>
<evidence type="ECO:0000313" key="2">
    <source>
        <dbReference type="Proteomes" id="UP001254759"/>
    </source>
</evidence>
<keyword evidence="2" id="KW-1185">Reference proteome</keyword>
<dbReference type="Proteomes" id="UP001254759">
    <property type="component" value="Unassembled WGS sequence"/>
</dbReference>
<dbReference type="EMBL" id="JAVDTT010000001">
    <property type="protein sequence ID" value="MDR6840888.1"/>
    <property type="molecule type" value="Genomic_DNA"/>
</dbReference>
<organism evidence="1 2">
    <name type="scientific">Pseudoxanthomonas sacheonensis</name>
    <dbReference type="NCBI Taxonomy" id="443615"/>
    <lineage>
        <taxon>Bacteria</taxon>
        <taxon>Pseudomonadati</taxon>
        <taxon>Pseudomonadota</taxon>
        <taxon>Gammaproteobacteria</taxon>
        <taxon>Lysobacterales</taxon>
        <taxon>Lysobacteraceae</taxon>
        <taxon>Pseudoxanthomonas</taxon>
    </lineage>
</organism>
<reference evidence="1 2" key="1">
    <citation type="submission" date="2023-07" db="EMBL/GenBank/DDBJ databases">
        <title>Sorghum-associated microbial communities from plants grown in Nebraska, USA.</title>
        <authorList>
            <person name="Schachtman D."/>
        </authorList>
    </citation>
    <scope>NUCLEOTIDE SEQUENCE [LARGE SCALE GENOMIC DNA]</scope>
    <source>
        <strain evidence="1 2">BE107</strain>
    </source>
</reference>
<dbReference type="InterPro" id="IPR021381">
    <property type="entry name" value="DUF3011"/>
</dbReference>
<evidence type="ECO:0008006" key="3">
    <source>
        <dbReference type="Google" id="ProtNLM"/>
    </source>
</evidence>
<name>A0ABU1RQ46_9GAMM</name>
<protein>
    <recommendedName>
        <fullName evidence="3">DUF3011 domain-containing protein</fullName>
    </recommendedName>
</protein>
<comment type="caution">
    <text evidence="1">The sequence shown here is derived from an EMBL/GenBank/DDBJ whole genome shotgun (WGS) entry which is preliminary data.</text>
</comment>
<dbReference type="Pfam" id="PF11218">
    <property type="entry name" value="DUF3011"/>
    <property type="match status" value="1"/>
</dbReference>